<name>A0A5C6D2U2_9BACT</name>
<reference evidence="9 10" key="1">
    <citation type="submission" date="2019-02" db="EMBL/GenBank/DDBJ databases">
        <title>Deep-cultivation of Planctomycetes and their phenomic and genomic characterization uncovers novel biology.</title>
        <authorList>
            <person name="Wiegand S."/>
            <person name="Jogler M."/>
            <person name="Boedeker C."/>
            <person name="Pinto D."/>
            <person name="Vollmers J."/>
            <person name="Rivas-Marin E."/>
            <person name="Kohn T."/>
            <person name="Peeters S.H."/>
            <person name="Heuer A."/>
            <person name="Rast P."/>
            <person name="Oberbeckmann S."/>
            <person name="Bunk B."/>
            <person name="Jeske O."/>
            <person name="Meyerdierks A."/>
            <person name="Storesund J.E."/>
            <person name="Kallscheuer N."/>
            <person name="Luecker S."/>
            <person name="Lage O.M."/>
            <person name="Pohl T."/>
            <person name="Merkel B.J."/>
            <person name="Hornburger P."/>
            <person name="Mueller R.-W."/>
            <person name="Bruemmer F."/>
            <person name="Labrenz M."/>
            <person name="Spormann A.M."/>
            <person name="Op Den Camp H."/>
            <person name="Overmann J."/>
            <person name="Amann R."/>
            <person name="Jetten M.S.M."/>
            <person name="Mascher T."/>
            <person name="Medema M.H."/>
            <person name="Devos D.P."/>
            <person name="Kaster A.-K."/>
            <person name="Ovreas L."/>
            <person name="Rohde M."/>
            <person name="Galperin M.Y."/>
            <person name="Jogler C."/>
        </authorList>
    </citation>
    <scope>NUCLEOTIDE SEQUENCE [LARGE SCALE GENOMIC DNA]</scope>
    <source>
        <strain evidence="9 10">Pla144</strain>
    </source>
</reference>
<dbReference type="OrthoDB" id="9766445at2"/>
<proteinExistence type="inferred from homology"/>
<dbReference type="CDD" id="cd00609">
    <property type="entry name" value="AAT_like"/>
    <property type="match status" value="1"/>
</dbReference>
<keyword evidence="4 7" id="KW-0032">Aminotransferase</keyword>
<dbReference type="PANTHER" id="PTHR11879">
    <property type="entry name" value="ASPARTATE AMINOTRANSFERASE"/>
    <property type="match status" value="1"/>
</dbReference>
<accession>A0A5C6D2U2</accession>
<dbReference type="Gene3D" id="3.40.640.10">
    <property type="entry name" value="Type I PLP-dependent aspartate aminotransferase-like (Major domain)"/>
    <property type="match status" value="1"/>
</dbReference>
<dbReference type="GO" id="GO:0042802">
    <property type="term" value="F:identical protein binding"/>
    <property type="evidence" value="ECO:0007669"/>
    <property type="project" value="TreeGrafter"/>
</dbReference>
<dbReference type="PROSITE" id="PS00105">
    <property type="entry name" value="AA_TRANSFER_CLASS_1"/>
    <property type="match status" value="1"/>
</dbReference>
<protein>
    <recommendedName>
        <fullName evidence="7">Aminotransferase</fullName>
        <ecNumber evidence="7">2.6.1.-</ecNumber>
    </recommendedName>
</protein>
<dbReference type="GO" id="GO:0005829">
    <property type="term" value="C:cytosol"/>
    <property type="evidence" value="ECO:0007669"/>
    <property type="project" value="TreeGrafter"/>
</dbReference>
<evidence type="ECO:0000256" key="1">
    <source>
        <dbReference type="ARBA" id="ARBA00001933"/>
    </source>
</evidence>
<evidence type="ECO:0000256" key="3">
    <source>
        <dbReference type="ARBA" id="ARBA00011738"/>
    </source>
</evidence>
<evidence type="ECO:0000313" key="9">
    <source>
        <dbReference type="EMBL" id="TWU29526.1"/>
    </source>
</evidence>
<dbReference type="NCBIfam" id="NF006719">
    <property type="entry name" value="PRK09257.1"/>
    <property type="match status" value="1"/>
</dbReference>
<keyword evidence="10" id="KW-1185">Reference proteome</keyword>
<dbReference type="InterPro" id="IPR015424">
    <property type="entry name" value="PyrdxlP-dep_Trfase"/>
</dbReference>
<dbReference type="AlphaFoldDB" id="A0A5C6D2U2"/>
<comment type="cofactor">
    <cofactor evidence="1 7">
        <name>pyridoxal 5'-phosphate</name>
        <dbReference type="ChEBI" id="CHEBI:597326"/>
    </cofactor>
</comment>
<dbReference type="InterPro" id="IPR000796">
    <property type="entry name" value="Asp_trans"/>
</dbReference>
<organism evidence="9 10">
    <name type="scientific">Bythopirellula polymerisocia</name>
    <dbReference type="NCBI Taxonomy" id="2528003"/>
    <lineage>
        <taxon>Bacteria</taxon>
        <taxon>Pseudomonadati</taxon>
        <taxon>Planctomycetota</taxon>
        <taxon>Planctomycetia</taxon>
        <taxon>Pirellulales</taxon>
        <taxon>Lacipirellulaceae</taxon>
        <taxon>Bythopirellula</taxon>
    </lineage>
</organism>
<comment type="similarity">
    <text evidence="2 7">Belongs to the class-I pyridoxal-phosphate-dependent aminotransferase family.</text>
</comment>
<dbReference type="GO" id="GO:0004838">
    <property type="term" value="F:L-tyrosine-2-oxoglutarate transaminase activity"/>
    <property type="evidence" value="ECO:0007669"/>
    <property type="project" value="TreeGrafter"/>
</dbReference>
<dbReference type="Pfam" id="PF00155">
    <property type="entry name" value="Aminotran_1_2"/>
    <property type="match status" value="1"/>
</dbReference>
<dbReference type="EMBL" id="SJPS01000001">
    <property type="protein sequence ID" value="TWU29526.1"/>
    <property type="molecule type" value="Genomic_DNA"/>
</dbReference>
<comment type="caution">
    <text evidence="9">The sequence shown here is derived from an EMBL/GenBank/DDBJ whole genome shotgun (WGS) entry which is preliminary data.</text>
</comment>
<comment type="subunit">
    <text evidence="3">Homodimer.</text>
</comment>
<evidence type="ECO:0000259" key="8">
    <source>
        <dbReference type="Pfam" id="PF00155"/>
    </source>
</evidence>
<dbReference type="SUPFAM" id="SSF53383">
    <property type="entry name" value="PLP-dependent transferases"/>
    <property type="match status" value="1"/>
</dbReference>
<keyword evidence="6" id="KW-0663">Pyridoxal phosphate</keyword>
<dbReference type="Proteomes" id="UP000318437">
    <property type="component" value="Unassembled WGS sequence"/>
</dbReference>
<dbReference type="FunFam" id="3.40.640.10:FF:000015">
    <property type="entry name" value="Aspartate aminotransferase"/>
    <property type="match status" value="1"/>
</dbReference>
<evidence type="ECO:0000256" key="2">
    <source>
        <dbReference type="ARBA" id="ARBA00007441"/>
    </source>
</evidence>
<sequence>MLETVELAPRDAILGLTVAFNEDPRPEKVNLSVGVYQDEHGRTPTLECVREAERQLAAGPSNKSYLPISGSTGYAEVVQRLAFGEQSKLLSSGRVAGAHTPGGTGGLRVAADFLHENFPKATVWLSDPTWPNHPSIFAAAGVPTKTYPYFDQPTNSLAIDEMLAAIESIPAGDVILLHGCCHNPTGIDPTAKEWHQIVQAIYQRGLLPFLDFAYQGFGDGLEQDAAGVREFCQADSELLVCSSFSKNFGLYRERVGALSVVCSTKEAASAVQSQINRSIRANYSNPPAHGAEIVETILRDQILRETWEQELTNMRNRINSMRQQLVDVLTAKGVPGDYSFMARQRGMFSFSGLTKDQVELLREQYAIYIVGSGRINVAGLTPANIDRVAEAIGVAVG</sequence>
<dbReference type="InterPro" id="IPR015421">
    <property type="entry name" value="PyrdxlP-dep_Trfase_major"/>
</dbReference>
<evidence type="ECO:0000256" key="4">
    <source>
        <dbReference type="ARBA" id="ARBA00022576"/>
    </source>
</evidence>
<dbReference type="PRINTS" id="PR00799">
    <property type="entry name" value="TRANSAMINASE"/>
</dbReference>
<evidence type="ECO:0000313" key="10">
    <source>
        <dbReference type="Proteomes" id="UP000318437"/>
    </source>
</evidence>
<evidence type="ECO:0000256" key="5">
    <source>
        <dbReference type="ARBA" id="ARBA00022679"/>
    </source>
</evidence>
<dbReference type="InterPro" id="IPR004839">
    <property type="entry name" value="Aminotransferase_I/II_large"/>
</dbReference>
<dbReference type="GO" id="GO:0033585">
    <property type="term" value="P:L-phenylalanine biosynthetic process from chorismate via phenylpyruvate"/>
    <property type="evidence" value="ECO:0007669"/>
    <property type="project" value="TreeGrafter"/>
</dbReference>
<dbReference type="PANTHER" id="PTHR11879:SF37">
    <property type="entry name" value="AROMATIC-AMINO-ACID AMINOTRANSFERASE"/>
    <property type="match status" value="1"/>
</dbReference>
<dbReference type="InterPro" id="IPR015422">
    <property type="entry name" value="PyrdxlP-dep_Trfase_small"/>
</dbReference>
<evidence type="ECO:0000256" key="7">
    <source>
        <dbReference type="RuleBase" id="RU000481"/>
    </source>
</evidence>
<dbReference type="InterPro" id="IPR004838">
    <property type="entry name" value="NHTrfase_class1_PyrdxlP-BS"/>
</dbReference>
<dbReference type="FunFam" id="3.90.1150.10:FF:000001">
    <property type="entry name" value="Aspartate aminotransferase"/>
    <property type="match status" value="1"/>
</dbReference>
<dbReference type="RefSeq" id="WP_146447541.1">
    <property type="nucleotide sequence ID" value="NZ_SJPS01000001.1"/>
</dbReference>
<dbReference type="Gene3D" id="3.90.1150.10">
    <property type="entry name" value="Aspartate Aminotransferase, domain 1"/>
    <property type="match status" value="1"/>
</dbReference>
<keyword evidence="5 7" id="KW-0808">Transferase</keyword>
<evidence type="ECO:0000256" key="6">
    <source>
        <dbReference type="ARBA" id="ARBA00022898"/>
    </source>
</evidence>
<feature type="domain" description="Aminotransferase class I/classII large" evidence="8">
    <location>
        <begin position="27"/>
        <end position="392"/>
    </location>
</feature>
<dbReference type="GO" id="GO:0030170">
    <property type="term" value="F:pyridoxal phosphate binding"/>
    <property type="evidence" value="ECO:0007669"/>
    <property type="project" value="InterPro"/>
</dbReference>
<gene>
    <name evidence="9" type="primary">aspC</name>
    <name evidence="9" type="ORF">Pla144_03040</name>
</gene>
<dbReference type="EC" id="2.6.1.-" evidence="7"/>